<sequence length="510" mass="53930">MLTSSGGHYLPPDFLQPLPTTLDAKNSPLALLAQTCSSIGKDTTPTKSIIPPLEKKKESSGPEKSNSSLIEGRKSSPSGHLESGRQSQERSKSNSSENKDVSYYVPKTGAPEDKRSRSESPRTANLQKSGGSCTSTTSVITKPISSASQDACKTDKSNQRPARVGSPDQLQKDSPPPKMHRSRSPTPVYASAADFKLSDYHPHSIYSGLSNPHLAHTGLSLGSHGFPMDAMSAHGYPSPYSVQNGLSFSHASALEAHAALKSAMPSLSPYVQYARMRNPSGATTLVPICRDPYCSHCQLSIQNSHLSSTCSAPGCTQCAHEKSLQSLSALGLAGANPSHLLQPGSLTGGLPSAAAGLSSLHSLSSFYSQSLLAQQGLPYACNWVSGNDYCGKRFTTSEELLHHLRTHTSGMDSALPQYGPFGLFQGFGDYSALHGYLGSAAGNLSPGSLRRMYPTSVSPLTSSTLHSNRYHPYKSALPSMPSGLPSGQSLSSIGPHYNIYGQRIGAAIVP</sequence>
<dbReference type="GO" id="GO:0005634">
    <property type="term" value="C:nucleus"/>
    <property type="evidence" value="ECO:0007669"/>
    <property type="project" value="TreeGrafter"/>
</dbReference>
<dbReference type="GO" id="GO:0008270">
    <property type="term" value="F:zinc ion binding"/>
    <property type="evidence" value="ECO:0007669"/>
    <property type="project" value="UniProtKB-KW"/>
</dbReference>
<accession>A0AAE0W3Y9</accession>
<gene>
    <name evidence="8" type="ORF">CHS0354_029963</name>
</gene>
<evidence type="ECO:0000313" key="9">
    <source>
        <dbReference type="Proteomes" id="UP001195483"/>
    </source>
</evidence>
<reference evidence="8" key="3">
    <citation type="submission" date="2023-05" db="EMBL/GenBank/DDBJ databases">
        <authorList>
            <person name="Smith C.H."/>
        </authorList>
    </citation>
    <scope>NUCLEOTIDE SEQUENCE</scope>
    <source>
        <strain evidence="8">CHS0354</strain>
        <tissue evidence="8">Mantle</tissue>
    </source>
</reference>
<reference evidence="8" key="2">
    <citation type="journal article" date="2021" name="Genome Biol. Evol.">
        <title>Developing a high-quality reference genome for a parasitic bivalve with doubly uniparental inheritance (Bivalvia: Unionida).</title>
        <authorList>
            <person name="Smith C.H."/>
        </authorList>
    </citation>
    <scope>NUCLEOTIDE SEQUENCE</scope>
    <source>
        <strain evidence="8">CHS0354</strain>
        <tissue evidence="8">Mantle</tissue>
    </source>
</reference>
<dbReference type="PANTHER" id="PTHR12522:SF4">
    <property type="entry name" value="ZINC FINGER PROTEIN ELBOW"/>
    <property type="match status" value="1"/>
</dbReference>
<keyword evidence="4" id="KW-0862">Zinc</keyword>
<evidence type="ECO:0000259" key="7">
    <source>
        <dbReference type="PROSITE" id="PS50157"/>
    </source>
</evidence>
<evidence type="ECO:0000313" key="8">
    <source>
        <dbReference type="EMBL" id="KAK3600194.1"/>
    </source>
</evidence>
<dbReference type="InterPro" id="IPR013087">
    <property type="entry name" value="Znf_C2H2_type"/>
</dbReference>
<feature type="compositionally biased region" description="Polar residues" evidence="6">
    <location>
        <begin position="121"/>
        <end position="151"/>
    </location>
</feature>
<name>A0AAE0W3Y9_9BIVA</name>
<protein>
    <recommendedName>
        <fullName evidence="7">C2H2-type domain-containing protein</fullName>
    </recommendedName>
</protein>
<dbReference type="InterPro" id="IPR051520">
    <property type="entry name" value="Elbow/Noc_ZnFinger"/>
</dbReference>
<evidence type="ECO:0000256" key="5">
    <source>
        <dbReference type="PROSITE-ProRule" id="PRU00042"/>
    </source>
</evidence>
<dbReference type="PANTHER" id="PTHR12522">
    <property type="entry name" value="ZINC-FINGER PROTEIN NOLZ1-RELATED"/>
    <property type="match status" value="1"/>
</dbReference>
<dbReference type="EMBL" id="JAEAOA010001787">
    <property type="protein sequence ID" value="KAK3600194.1"/>
    <property type="molecule type" value="Genomic_DNA"/>
</dbReference>
<keyword evidence="2" id="KW-0479">Metal-binding</keyword>
<feature type="domain" description="C2H2-type" evidence="7">
    <location>
        <begin position="379"/>
        <end position="412"/>
    </location>
</feature>
<reference evidence="8" key="1">
    <citation type="journal article" date="2021" name="Genome Biol. Evol.">
        <title>A High-Quality Reference Genome for a Parasitic Bivalve with Doubly Uniparental Inheritance (Bivalvia: Unionida).</title>
        <authorList>
            <person name="Smith C.H."/>
        </authorList>
    </citation>
    <scope>NUCLEOTIDE SEQUENCE</scope>
    <source>
        <strain evidence="8">CHS0354</strain>
    </source>
</reference>
<dbReference type="GO" id="GO:0045892">
    <property type="term" value="P:negative regulation of DNA-templated transcription"/>
    <property type="evidence" value="ECO:0007669"/>
    <property type="project" value="TreeGrafter"/>
</dbReference>
<feature type="compositionally biased region" description="Polar residues" evidence="6">
    <location>
        <begin position="36"/>
        <end position="47"/>
    </location>
</feature>
<feature type="region of interest" description="Disordered" evidence="6">
    <location>
        <begin position="1"/>
        <end position="22"/>
    </location>
</feature>
<feature type="compositionally biased region" description="Basic and acidic residues" evidence="6">
    <location>
        <begin position="110"/>
        <end position="120"/>
    </location>
</feature>
<evidence type="ECO:0000256" key="6">
    <source>
        <dbReference type="SAM" id="MobiDB-lite"/>
    </source>
</evidence>
<dbReference type="AlphaFoldDB" id="A0AAE0W3Y9"/>
<dbReference type="PROSITE" id="PS50157">
    <property type="entry name" value="ZINC_FINGER_C2H2_2"/>
    <property type="match status" value="1"/>
</dbReference>
<feature type="compositionally biased region" description="Basic and acidic residues" evidence="6">
    <location>
        <begin position="87"/>
        <end position="100"/>
    </location>
</feature>
<evidence type="ECO:0000256" key="4">
    <source>
        <dbReference type="ARBA" id="ARBA00022833"/>
    </source>
</evidence>
<comment type="similarity">
    <text evidence="1">Belongs to the Elbow/Noc family.</text>
</comment>
<keyword evidence="9" id="KW-1185">Reference proteome</keyword>
<dbReference type="Proteomes" id="UP001195483">
    <property type="component" value="Unassembled WGS sequence"/>
</dbReference>
<evidence type="ECO:0000256" key="1">
    <source>
        <dbReference type="ARBA" id="ARBA00010144"/>
    </source>
</evidence>
<dbReference type="Gene3D" id="3.30.160.60">
    <property type="entry name" value="Classic Zinc Finger"/>
    <property type="match status" value="1"/>
</dbReference>
<evidence type="ECO:0000256" key="2">
    <source>
        <dbReference type="ARBA" id="ARBA00022723"/>
    </source>
</evidence>
<organism evidence="8 9">
    <name type="scientific">Potamilus streckersoni</name>
    <dbReference type="NCBI Taxonomy" id="2493646"/>
    <lineage>
        <taxon>Eukaryota</taxon>
        <taxon>Metazoa</taxon>
        <taxon>Spiralia</taxon>
        <taxon>Lophotrochozoa</taxon>
        <taxon>Mollusca</taxon>
        <taxon>Bivalvia</taxon>
        <taxon>Autobranchia</taxon>
        <taxon>Heteroconchia</taxon>
        <taxon>Palaeoheterodonta</taxon>
        <taxon>Unionida</taxon>
        <taxon>Unionoidea</taxon>
        <taxon>Unionidae</taxon>
        <taxon>Ambleminae</taxon>
        <taxon>Lampsilini</taxon>
        <taxon>Potamilus</taxon>
    </lineage>
</organism>
<dbReference type="Pfam" id="PF00096">
    <property type="entry name" value="zf-C2H2"/>
    <property type="match status" value="1"/>
</dbReference>
<comment type="caution">
    <text evidence="8">The sequence shown here is derived from an EMBL/GenBank/DDBJ whole genome shotgun (WGS) entry which is preliminary data.</text>
</comment>
<feature type="region of interest" description="Disordered" evidence="6">
    <location>
        <begin position="36"/>
        <end position="187"/>
    </location>
</feature>
<evidence type="ECO:0000256" key="3">
    <source>
        <dbReference type="ARBA" id="ARBA00022771"/>
    </source>
</evidence>
<proteinExistence type="inferred from homology"/>
<keyword evidence="3 5" id="KW-0863">Zinc-finger</keyword>